<dbReference type="SUPFAM" id="SSF52540">
    <property type="entry name" value="P-loop containing nucleoside triphosphate hydrolases"/>
    <property type="match status" value="1"/>
</dbReference>
<sequence length="370" mass="40961">MEIEKLLRLMVEKSASDLFITAGMPPSMKVHGRIHSVTKAPLSPEQTKEIIYGMMSAKQIEEFEELKELNFAVSASGIGRFRASAFFQRNLAGVVLRRIETRIPTIEQLGLPDVIKDIAMSKRGLVLFVGATGAGKSTSLASMIGYRNQNSRGHIISIEDPIEYMHQHQGCIVTQREVGLDTESFEIALKNTLRQAPDVIMIGEVRSAQTMNHAVTFAETGHLCLATLHANNANQALDRVIHFFPPEQHSQVWMDLSLNLKAIVAQQLIPTPDGKGRRAVVEVLLNTPLVADMIRKGEVHELKELMTKSTEQGMQTFDQGLYNLYQAGEITYEEALAHADSANDLRLMIKLASEDADQLSSATKGLTLQE</sequence>
<dbReference type="FunFam" id="3.40.50.300:FF:001116">
    <property type="entry name" value="Type IV pili twitching motility protein PilT"/>
    <property type="match status" value="1"/>
</dbReference>
<comment type="caution">
    <text evidence="3">The sequence shown here is derived from an EMBL/GenBank/DDBJ whole genome shotgun (WGS) entry which is preliminary data.</text>
</comment>
<dbReference type="NCBIfam" id="TIGR01420">
    <property type="entry name" value="pilT_fam"/>
    <property type="match status" value="1"/>
</dbReference>
<name>Q1N4D5_9GAMM</name>
<feature type="domain" description="AAA+ ATPase" evidence="2">
    <location>
        <begin position="122"/>
        <end position="247"/>
    </location>
</feature>
<dbReference type="OrthoDB" id="9776961at2"/>
<dbReference type="PANTHER" id="PTHR30486">
    <property type="entry name" value="TWITCHING MOTILITY PROTEIN PILT"/>
    <property type="match status" value="1"/>
</dbReference>
<evidence type="ECO:0000313" key="3">
    <source>
        <dbReference type="EMBL" id="EAT12930.1"/>
    </source>
</evidence>
<dbReference type="Proteomes" id="UP000004263">
    <property type="component" value="Unassembled WGS sequence"/>
</dbReference>
<dbReference type="Pfam" id="PF00437">
    <property type="entry name" value="T2SSE"/>
    <property type="match status" value="1"/>
</dbReference>
<evidence type="ECO:0000313" key="4">
    <source>
        <dbReference type="Proteomes" id="UP000004263"/>
    </source>
</evidence>
<dbReference type="STRING" id="207949.RED65_14577"/>
<dbReference type="EMBL" id="AAQH01000003">
    <property type="protein sequence ID" value="EAT12930.1"/>
    <property type="molecule type" value="Genomic_DNA"/>
</dbReference>
<dbReference type="HOGENOM" id="CLU_013446_4_0_6"/>
<dbReference type="Gene3D" id="3.40.50.300">
    <property type="entry name" value="P-loop containing nucleotide triphosphate hydrolases"/>
    <property type="match status" value="1"/>
</dbReference>
<accession>Q1N4D5</accession>
<dbReference type="AlphaFoldDB" id="Q1N4D5"/>
<dbReference type="CDD" id="cd01131">
    <property type="entry name" value="PilT"/>
    <property type="match status" value="1"/>
</dbReference>
<dbReference type="InterPro" id="IPR050921">
    <property type="entry name" value="T4SS_GSP_E_ATPase"/>
</dbReference>
<protein>
    <submittedName>
        <fullName evidence="3">Twitching motility protein PilU</fullName>
    </submittedName>
</protein>
<dbReference type="InterPro" id="IPR006321">
    <property type="entry name" value="PilT/PilU"/>
</dbReference>
<reference evidence="3 4" key="1">
    <citation type="submission" date="2006-03" db="EMBL/GenBank/DDBJ databases">
        <authorList>
            <person name="Pinhassi J."/>
            <person name="Pedros-Alio C."/>
            <person name="Ferriera S."/>
            <person name="Johnson J."/>
            <person name="Kravitz S."/>
            <person name="Halpern A."/>
            <person name="Remington K."/>
            <person name="Beeson K."/>
            <person name="Tran B."/>
            <person name="Rogers Y.-H."/>
            <person name="Friedman R."/>
            <person name="Venter J.C."/>
        </authorList>
    </citation>
    <scope>NUCLEOTIDE SEQUENCE [LARGE SCALE GENOMIC DNA]</scope>
    <source>
        <strain evidence="3 4">RED65</strain>
    </source>
</reference>
<dbReference type="SMART" id="SM00382">
    <property type="entry name" value="AAA"/>
    <property type="match status" value="1"/>
</dbReference>
<dbReference type="RefSeq" id="WP_007018001.1">
    <property type="nucleotide sequence ID" value="NZ_CH724115.1"/>
</dbReference>
<organism evidence="3 4">
    <name type="scientific">Bermanella marisrubri</name>
    <dbReference type="NCBI Taxonomy" id="207949"/>
    <lineage>
        <taxon>Bacteria</taxon>
        <taxon>Pseudomonadati</taxon>
        <taxon>Pseudomonadota</taxon>
        <taxon>Gammaproteobacteria</taxon>
        <taxon>Oceanospirillales</taxon>
        <taxon>Oceanospirillaceae</taxon>
        <taxon>Bermanella</taxon>
    </lineage>
</organism>
<dbReference type="InterPro" id="IPR027417">
    <property type="entry name" value="P-loop_NTPase"/>
</dbReference>
<dbReference type="Gene3D" id="3.30.450.90">
    <property type="match status" value="1"/>
</dbReference>
<dbReference type="PANTHER" id="PTHR30486:SF12">
    <property type="entry name" value="TYPE IV PILUS ATPASE PILU"/>
    <property type="match status" value="1"/>
</dbReference>
<evidence type="ECO:0000259" key="2">
    <source>
        <dbReference type="SMART" id="SM00382"/>
    </source>
</evidence>
<dbReference type="InterPro" id="IPR001482">
    <property type="entry name" value="T2SS/T4SS_dom"/>
</dbReference>
<proteinExistence type="inferred from homology"/>
<evidence type="ECO:0000256" key="1">
    <source>
        <dbReference type="ARBA" id="ARBA00006611"/>
    </source>
</evidence>
<dbReference type="InterPro" id="IPR003593">
    <property type="entry name" value="AAA+_ATPase"/>
</dbReference>
<dbReference type="GO" id="GO:0016887">
    <property type="term" value="F:ATP hydrolysis activity"/>
    <property type="evidence" value="ECO:0007669"/>
    <property type="project" value="InterPro"/>
</dbReference>
<gene>
    <name evidence="3" type="ORF">RED65_14577</name>
</gene>
<comment type="similarity">
    <text evidence="1">Belongs to the GSP E family.</text>
</comment>
<dbReference type="GO" id="GO:0005524">
    <property type="term" value="F:ATP binding"/>
    <property type="evidence" value="ECO:0007669"/>
    <property type="project" value="InterPro"/>
</dbReference>
<keyword evidence="4" id="KW-1185">Reference proteome</keyword>